<evidence type="ECO:0000313" key="3">
    <source>
        <dbReference type="Proteomes" id="UP001558613"/>
    </source>
</evidence>
<evidence type="ECO:0000313" key="2">
    <source>
        <dbReference type="EMBL" id="KAL1269795.1"/>
    </source>
</evidence>
<evidence type="ECO:0000256" key="1">
    <source>
        <dbReference type="SAM" id="MobiDB-lite"/>
    </source>
</evidence>
<protein>
    <submittedName>
        <fullName evidence="2">Uncharacterized protein</fullName>
    </submittedName>
</protein>
<organism evidence="2 3">
    <name type="scientific">Cirrhinus molitorella</name>
    <name type="common">mud carp</name>
    <dbReference type="NCBI Taxonomy" id="172907"/>
    <lineage>
        <taxon>Eukaryota</taxon>
        <taxon>Metazoa</taxon>
        <taxon>Chordata</taxon>
        <taxon>Craniata</taxon>
        <taxon>Vertebrata</taxon>
        <taxon>Euteleostomi</taxon>
        <taxon>Actinopterygii</taxon>
        <taxon>Neopterygii</taxon>
        <taxon>Teleostei</taxon>
        <taxon>Ostariophysi</taxon>
        <taxon>Cypriniformes</taxon>
        <taxon>Cyprinidae</taxon>
        <taxon>Labeoninae</taxon>
        <taxon>Labeonini</taxon>
        <taxon>Cirrhinus</taxon>
    </lineage>
</organism>
<feature type="compositionally biased region" description="Basic and acidic residues" evidence="1">
    <location>
        <begin position="62"/>
        <end position="71"/>
    </location>
</feature>
<keyword evidence="3" id="KW-1185">Reference proteome</keyword>
<comment type="caution">
    <text evidence="2">The sequence shown here is derived from an EMBL/GenBank/DDBJ whole genome shotgun (WGS) entry which is preliminary data.</text>
</comment>
<dbReference type="EMBL" id="JAYMGO010000008">
    <property type="protein sequence ID" value="KAL1269795.1"/>
    <property type="molecule type" value="Genomic_DNA"/>
</dbReference>
<proteinExistence type="predicted"/>
<sequence>MRCKHEAKQSKFLAIRLLRRTEVRLHMMLLCLLRHKQQMKTRVFSPLWSKSQNALSLLHFNPKQEKGESKRYQSQRPNPGAEASPSETS</sequence>
<dbReference type="Proteomes" id="UP001558613">
    <property type="component" value="Unassembled WGS sequence"/>
</dbReference>
<reference evidence="2 3" key="1">
    <citation type="submission" date="2023-09" db="EMBL/GenBank/DDBJ databases">
        <authorList>
            <person name="Wang M."/>
        </authorList>
    </citation>
    <scope>NUCLEOTIDE SEQUENCE [LARGE SCALE GENOMIC DNA]</scope>
    <source>
        <strain evidence="2">GT-2023</strain>
        <tissue evidence="2">Liver</tissue>
    </source>
</reference>
<name>A0ABR3MYU6_9TELE</name>
<accession>A0ABR3MYU6</accession>
<feature type="region of interest" description="Disordered" evidence="1">
    <location>
        <begin position="62"/>
        <end position="89"/>
    </location>
</feature>
<gene>
    <name evidence="2" type="ORF">QQF64_032084</name>
</gene>